<dbReference type="SUPFAM" id="SSF51658">
    <property type="entry name" value="Xylose isomerase-like"/>
    <property type="match status" value="1"/>
</dbReference>
<keyword evidence="2" id="KW-0413">Isomerase</keyword>
<dbReference type="GO" id="GO:0016853">
    <property type="term" value="F:isomerase activity"/>
    <property type="evidence" value="ECO:0007669"/>
    <property type="project" value="UniProtKB-KW"/>
</dbReference>
<dbReference type="Proteomes" id="UP000475117">
    <property type="component" value="Chromosome"/>
</dbReference>
<gene>
    <name evidence="2" type="ORF">G3M56_011515</name>
</gene>
<dbReference type="RefSeq" id="WP_164363656.1">
    <property type="nucleotide sequence ID" value="NZ_CP066776.1"/>
</dbReference>
<dbReference type="PANTHER" id="PTHR12110:SF53">
    <property type="entry name" value="BLR5974 PROTEIN"/>
    <property type="match status" value="1"/>
</dbReference>
<dbReference type="PANTHER" id="PTHR12110">
    <property type="entry name" value="HYDROXYPYRUVATE ISOMERASE"/>
    <property type="match status" value="1"/>
</dbReference>
<feature type="domain" description="Xylose isomerase-like TIM barrel" evidence="1">
    <location>
        <begin position="24"/>
        <end position="291"/>
    </location>
</feature>
<dbReference type="Pfam" id="PF01261">
    <property type="entry name" value="AP_endonuc_2"/>
    <property type="match status" value="1"/>
</dbReference>
<evidence type="ECO:0000313" key="2">
    <source>
        <dbReference type="EMBL" id="QQL44502.1"/>
    </source>
</evidence>
<dbReference type="InterPro" id="IPR050312">
    <property type="entry name" value="IolE/XylAMocC-like"/>
</dbReference>
<accession>A0A6B3LC17</accession>
<dbReference type="AlphaFoldDB" id="A0A6B3LC17"/>
<dbReference type="Gene3D" id="3.20.20.150">
    <property type="entry name" value="Divalent-metal-dependent TIM barrel enzymes"/>
    <property type="match status" value="1"/>
</dbReference>
<sequence length="319" mass="36512">MLSFSTCWNSSKHHDGAKLLQEITGLGFDTVELSHGMTVSLLPGIQETFDKGQIKVSGLHNFFPSPVEVMVDAPDCYEFTSHRPAERDRAFKLTLRTIETAAYFGAKYLVLHMGSTPLRGLTKELETMVKSGSLNSRKYVQKKLDFIRKREAASPASMKRIIQVLEKLIEPAKEAGIVLAVESRSHFEQVPTEREMVDLMKHFEDCPQVGYWHDFGHVQRKHNLDLIDHQQWLEKMLPYLVGCHVHDVEYPAKDHRVPFTGHMDNFLELMKMVPAEKPMVWELSPGRRPVHIRRALARWAEELPETFAGQNITLPETAD</sequence>
<organism evidence="2 3">
    <name type="scientific">Sulfuriroseicoccus oceanibius</name>
    <dbReference type="NCBI Taxonomy" id="2707525"/>
    <lineage>
        <taxon>Bacteria</taxon>
        <taxon>Pseudomonadati</taxon>
        <taxon>Verrucomicrobiota</taxon>
        <taxon>Verrucomicrobiia</taxon>
        <taxon>Verrucomicrobiales</taxon>
        <taxon>Verrucomicrobiaceae</taxon>
        <taxon>Sulfuriroseicoccus</taxon>
    </lineage>
</organism>
<protein>
    <submittedName>
        <fullName evidence="2">Sugar phosphate isomerase/epimerase</fullName>
    </submittedName>
</protein>
<dbReference type="EMBL" id="CP066776">
    <property type="protein sequence ID" value="QQL44502.1"/>
    <property type="molecule type" value="Genomic_DNA"/>
</dbReference>
<reference evidence="2 3" key="1">
    <citation type="submission" date="2020-12" db="EMBL/GenBank/DDBJ databases">
        <title>Sulforoseuscoccus oceanibium gen. nov., sp. nov., a representative of the phylum Verrucomicrobia with special cytoplasmic membrane, and proposal of Sulforoseuscoccusaceae fam. nov.</title>
        <authorList>
            <person name="Xi F."/>
        </authorList>
    </citation>
    <scope>NUCLEOTIDE SEQUENCE [LARGE SCALE GENOMIC DNA]</scope>
    <source>
        <strain evidence="2 3">T37</strain>
    </source>
</reference>
<keyword evidence="3" id="KW-1185">Reference proteome</keyword>
<proteinExistence type="predicted"/>
<evidence type="ECO:0000313" key="3">
    <source>
        <dbReference type="Proteomes" id="UP000475117"/>
    </source>
</evidence>
<name>A0A6B3LC17_9BACT</name>
<dbReference type="InterPro" id="IPR013022">
    <property type="entry name" value="Xyl_isomerase-like_TIM-brl"/>
</dbReference>
<dbReference type="InterPro" id="IPR036237">
    <property type="entry name" value="Xyl_isomerase-like_sf"/>
</dbReference>
<dbReference type="KEGG" id="soa:G3M56_011515"/>
<evidence type="ECO:0000259" key="1">
    <source>
        <dbReference type="Pfam" id="PF01261"/>
    </source>
</evidence>